<feature type="region of interest" description="Disordered" evidence="1">
    <location>
        <begin position="1"/>
        <end position="22"/>
    </location>
</feature>
<dbReference type="Pfam" id="PF12802">
    <property type="entry name" value="MarR_2"/>
    <property type="match status" value="1"/>
</dbReference>
<dbReference type="InterPro" id="IPR000835">
    <property type="entry name" value="HTH_MarR-typ"/>
</dbReference>
<dbReference type="PANTHER" id="PTHR33164">
    <property type="entry name" value="TRANSCRIPTIONAL REGULATOR, MARR FAMILY"/>
    <property type="match status" value="1"/>
</dbReference>
<feature type="domain" description="HTH marR-type" evidence="2">
    <location>
        <begin position="23"/>
        <end position="155"/>
    </location>
</feature>
<dbReference type="InterPro" id="IPR036388">
    <property type="entry name" value="WH-like_DNA-bd_sf"/>
</dbReference>
<evidence type="ECO:0000313" key="4">
    <source>
        <dbReference type="Proteomes" id="UP001596101"/>
    </source>
</evidence>
<dbReference type="InterPro" id="IPR036390">
    <property type="entry name" value="WH_DNA-bd_sf"/>
</dbReference>
<reference evidence="4" key="1">
    <citation type="journal article" date="2019" name="Int. J. Syst. Evol. Microbiol.">
        <title>The Global Catalogue of Microorganisms (GCM) 10K type strain sequencing project: providing services to taxonomists for standard genome sequencing and annotation.</title>
        <authorList>
            <consortium name="The Broad Institute Genomics Platform"/>
            <consortium name="The Broad Institute Genome Sequencing Center for Infectious Disease"/>
            <person name="Wu L."/>
            <person name="Ma J."/>
        </authorList>
    </citation>
    <scope>NUCLEOTIDE SEQUENCE [LARGE SCALE GENOMIC DNA]</scope>
    <source>
        <strain evidence="4">CCUG 43111</strain>
    </source>
</reference>
<protein>
    <submittedName>
        <fullName evidence="3">MarR family winged helix-turn-helix transcriptional regulator</fullName>
    </submittedName>
</protein>
<dbReference type="RefSeq" id="WP_379754318.1">
    <property type="nucleotide sequence ID" value="NZ_JBHSMR010000013.1"/>
</dbReference>
<dbReference type="Proteomes" id="UP001596101">
    <property type="component" value="Unassembled WGS sequence"/>
</dbReference>
<dbReference type="EMBL" id="JBHSMR010000013">
    <property type="protein sequence ID" value="MFC5478504.1"/>
    <property type="molecule type" value="Genomic_DNA"/>
</dbReference>
<sequence>MSLQSIPAETPQQEPVEPTTEPATRVLRQFRIVFNSVKTHFRQVEREAGLGGAQLWALSVIAQSPGIGVTELARSLDIHQSTASNLVRTLTQRGLVSAAREGFDRRGVALRALPAAEPLLKSAPMPFAGVLPDALSSLDEATLRRLEQDLGRLITLLAADEAGAQVPLAQL</sequence>
<organism evidence="3 4">
    <name type="scientific">Massilia suwonensis</name>
    <dbReference type="NCBI Taxonomy" id="648895"/>
    <lineage>
        <taxon>Bacteria</taxon>
        <taxon>Pseudomonadati</taxon>
        <taxon>Pseudomonadota</taxon>
        <taxon>Betaproteobacteria</taxon>
        <taxon>Burkholderiales</taxon>
        <taxon>Oxalobacteraceae</taxon>
        <taxon>Telluria group</taxon>
        <taxon>Massilia</taxon>
    </lineage>
</organism>
<dbReference type="PROSITE" id="PS50995">
    <property type="entry name" value="HTH_MARR_2"/>
    <property type="match status" value="1"/>
</dbReference>
<name>A0ABW0MJY5_9BURK</name>
<gene>
    <name evidence="3" type="ORF">ACFPQ5_09915</name>
</gene>
<evidence type="ECO:0000259" key="2">
    <source>
        <dbReference type="PROSITE" id="PS50995"/>
    </source>
</evidence>
<feature type="compositionally biased region" description="Low complexity" evidence="1">
    <location>
        <begin position="7"/>
        <end position="22"/>
    </location>
</feature>
<evidence type="ECO:0000256" key="1">
    <source>
        <dbReference type="SAM" id="MobiDB-lite"/>
    </source>
</evidence>
<accession>A0ABW0MJY5</accession>
<dbReference type="SUPFAM" id="SSF46785">
    <property type="entry name" value="Winged helix' DNA-binding domain"/>
    <property type="match status" value="1"/>
</dbReference>
<dbReference type="PANTHER" id="PTHR33164:SF43">
    <property type="entry name" value="HTH-TYPE TRANSCRIPTIONAL REPRESSOR YETL"/>
    <property type="match status" value="1"/>
</dbReference>
<evidence type="ECO:0000313" key="3">
    <source>
        <dbReference type="EMBL" id="MFC5478504.1"/>
    </source>
</evidence>
<comment type="caution">
    <text evidence="3">The sequence shown here is derived from an EMBL/GenBank/DDBJ whole genome shotgun (WGS) entry which is preliminary data.</text>
</comment>
<proteinExistence type="predicted"/>
<dbReference type="Gene3D" id="1.10.10.10">
    <property type="entry name" value="Winged helix-like DNA-binding domain superfamily/Winged helix DNA-binding domain"/>
    <property type="match status" value="1"/>
</dbReference>
<keyword evidence="4" id="KW-1185">Reference proteome</keyword>
<dbReference type="SMART" id="SM00347">
    <property type="entry name" value="HTH_MARR"/>
    <property type="match status" value="1"/>
</dbReference>
<dbReference type="InterPro" id="IPR039422">
    <property type="entry name" value="MarR/SlyA-like"/>
</dbReference>